<keyword evidence="7" id="KW-1035">Host cytoplasm</keyword>
<name>A0A1V0EFL1_9VIRU</name>
<sequence length="145" mass="16338">MRTNNIDAIKEHEGLRLVAYLDSVGVWTIGYGDTGPDVVKGLTITKEEAEKRLRKRLVEFEGYVNTYVKVPLKQHQFDALVSLVYNIGPTNFKTSTLLKKLNAGDYIGAADQFLVWNKGRVDGKLVVIKGLANRRAKERKQFLGE</sequence>
<dbReference type="GO" id="GO:0003796">
    <property type="term" value="F:lysozyme activity"/>
    <property type="evidence" value="ECO:0007669"/>
    <property type="project" value="UniProtKB-EC"/>
</dbReference>
<protein>
    <recommendedName>
        <fullName evidence="9">Lysozyme</fullName>
        <ecNumber evidence="9">3.2.1.17</ecNumber>
    </recommendedName>
</protein>
<dbReference type="Pfam" id="PF00959">
    <property type="entry name" value="Phage_lysozyme"/>
    <property type="match status" value="1"/>
</dbReference>
<evidence type="ECO:0000256" key="7">
    <source>
        <dbReference type="ARBA" id="ARBA00023200"/>
    </source>
</evidence>
<keyword evidence="8 9" id="KW-0326">Glycosidase</keyword>
<keyword evidence="4 9" id="KW-0378">Hydrolase</keyword>
<keyword evidence="6" id="KW-1188">Viral release from host cell</keyword>
<evidence type="ECO:0000256" key="9">
    <source>
        <dbReference type="RuleBase" id="RU003788"/>
    </source>
</evidence>
<dbReference type="InterPro" id="IPR034690">
    <property type="entry name" value="Endolysin_T4_type"/>
</dbReference>
<dbReference type="HAMAP" id="MF_04110">
    <property type="entry name" value="ENDOLYSIN_T4"/>
    <property type="match status" value="1"/>
</dbReference>
<keyword evidence="6" id="KW-0578">Host cell lysis by virus</keyword>
<dbReference type="GO" id="GO:0042742">
    <property type="term" value="P:defense response to bacterium"/>
    <property type="evidence" value="ECO:0007669"/>
    <property type="project" value="UniProtKB-KW"/>
</dbReference>
<keyword evidence="2 9" id="KW-0929">Antimicrobial</keyword>
<comment type="similarity">
    <text evidence="9">Belongs to the glycosyl hydrolase 24 family.</text>
</comment>
<evidence type="ECO:0000256" key="8">
    <source>
        <dbReference type="ARBA" id="ARBA00023295"/>
    </source>
</evidence>
<keyword evidence="3 9" id="KW-0081">Bacteriolytic enzyme</keyword>
<dbReference type="Gene3D" id="1.10.530.40">
    <property type="match status" value="1"/>
</dbReference>
<proteinExistence type="inferred from homology"/>
<evidence type="ECO:0000256" key="4">
    <source>
        <dbReference type="ARBA" id="ARBA00022801"/>
    </source>
</evidence>
<dbReference type="InterPro" id="IPR023347">
    <property type="entry name" value="Lysozyme_dom_sf"/>
</dbReference>
<evidence type="ECO:0000256" key="5">
    <source>
        <dbReference type="ARBA" id="ARBA00022852"/>
    </source>
</evidence>
<dbReference type="InterPro" id="IPR002196">
    <property type="entry name" value="Glyco_hydro_24"/>
</dbReference>
<dbReference type="GO" id="GO:0009253">
    <property type="term" value="P:peptidoglycan catabolic process"/>
    <property type="evidence" value="ECO:0007669"/>
    <property type="project" value="InterPro"/>
</dbReference>
<comment type="catalytic activity">
    <reaction evidence="1 9">
        <text>Hydrolysis of (1-&gt;4)-beta-linkages between N-acetylmuramic acid and N-acetyl-D-glucosamine residues in a peptidoglycan and between N-acetyl-D-glucosamine residues in chitodextrins.</text>
        <dbReference type="EC" id="3.2.1.17"/>
    </reaction>
</comment>
<dbReference type="PANTHER" id="PTHR38107">
    <property type="match status" value="1"/>
</dbReference>
<dbReference type="SMR" id="A0A1V0EFL1"/>
<keyword evidence="5" id="KW-0204">Cytolysis</keyword>
<dbReference type="PANTHER" id="PTHR38107:SF3">
    <property type="entry name" value="LYSOZYME RRRD-RELATED"/>
    <property type="match status" value="1"/>
</dbReference>
<organism evidence="10">
    <name type="scientific">Bacteriophage sp</name>
    <dbReference type="NCBI Taxonomy" id="38018"/>
    <lineage>
        <taxon>Viruses</taxon>
    </lineage>
</organism>
<dbReference type="InterPro" id="IPR051018">
    <property type="entry name" value="Bacteriophage_GH24"/>
</dbReference>
<accession>A0A1V0EFL1</accession>
<evidence type="ECO:0000256" key="3">
    <source>
        <dbReference type="ARBA" id="ARBA00022638"/>
    </source>
</evidence>
<evidence type="ECO:0000313" key="10">
    <source>
        <dbReference type="EMBL" id="ARB16052.1"/>
    </source>
</evidence>
<dbReference type="EMBL" id="KY615005">
    <property type="protein sequence ID" value="ARB16052.1"/>
    <property type="molecule type" value="Genomic_DNA"/>
</dbReference>
<evidence type="ECO:0000256" key="1">
    <source>
        <dbReference type="ARBA" id="ARBA00000632"/>
    </source>
</evidence>
<dbReference type="GO" id="GO:0031640">
    <property type="term" value="P:killing of cells of another organism"/>
    <property type="evidence" value="ECO:0007669"/>
    <property type="project" value="UniProtKB-KW"/>
</dbReference>
<dbReference type="CDD" id="cd00737">
    <property type="entry name" value="lyz_endolysin_autolysin"/>
    <property type="match status" value="1"/>
</dbReference>
<dbReference type="GO" id="GO:0016998">
    <property type="term" value="P:cell wall macromolecule catabolic process"/>
    <property type="evidence" value="ECO:0007669"/>
    <property type="project" value="InterPro"/>
</dbReference>
<dbReference type="SUPFAM" id="SSF53955">
    <property type="entry name" value="Lysozyme-like"/>
    <property type="match status" value="1"/>
</dbReference>
<dbReference type="InterPro" id="IPR033907">
    <property type="entry name" value="Endolysin_autolysin"/>
</dbReference>
<dbReference type="InterPro" id="IPR023346">
    <property type="entry name" value="Lysozyme-like_dom_sf"/>
</dbReference>
<evidence type="ECO:0000256" key="6">
    <source>
        <dbReference type="ARBA" id="ARBA00023142"/>
    </source>
</evidence>
<reference evidence="10" key="1">
    <citation type="journal article" date="2017" name="Front. Microbiol.">
        <title>A Novel Antimicrobial Endolysin, LysPA26, against Pseudomonas aeruginosa.</title>
        <authorList>
            <person name="Guo M."/>
            <person name="Feng C."/>
            <person name="Ren J."/>
            <person name="Zhuang X."/>
            <person name="Zhang Y."/>
            <person name="Zhu Y."/>
            <person name="Dong K."/>
            <person name="He P."/>
            <person name="Guo X."/>
            <person name="Qin J."/>
        </authorList>
    </citation>
    <scope>NUCLEOTIDE SEQUENCE</scope>
    <source>
        <strain evidence="10">LysPA26</strain>
    </source>
</reference>
<dbReference type="EC" id="3.2.1.17" evidence="9"/>
<evidence type="ECO:0000256" key="2">
    <source>
        <dbReference type="ARBA" id="ARBA00022529"/>
    </source>
</evidence>